<name>G5K9R0_9STRE</name>
<sequence>MERSIGVLLFTLALKKGKALEEIKSQKTKKKHAILGLV</sequence>
<protein>
    <submittedName>
        <fullName evidence="1">Uncharacterized protein</fullName>
    </submittedName>
</protein>
<gene>
    <name evidence="1" type="ORF">STRPS_0481</name>
</gene>
<keyword evidence="2" id="KW-1185">Reference proteome</keyword>
<dbReference type="Proteomes" id="UP000003217">
    <property type="component" value="Unassembled WGS sequence"/>
</dbReference>
<accession>G5K9R0</accession>
<dbReference type="AlphaFoldDB" id="G5K9R0"/>
<evidence type="ECO:0000313" key="1">
    <source>
        <dbReference type="EMBL" id="EHI65526.1"/>
    </source>
</evidence>
<dbReference type="EMBL" id="AEUY02000005">
    <property type="protein sequence ID" value="EHI65526.1"/>
    <property type="molecule type" value="Genomic_DNA"/>
</dbReference>
<proteinExistence type="predicted"/>
<organism evidence="1 2">
    <name type="scientific">Streptococcus pseudoporcinus LQ 940-04</name>
    <dbReference type="NCBI Taxonomy" id="875093"/>
    <lineage>
        <taxon>Bacteria</taxon>
        <taxon>Bacillati</taxon>
        <taxon>Bacillota</taxon>
        <taxon>Bacilli</taxon>
        <taxon>Lactobacillales</taxon>
        <taxon>Streptococcaceae</taxon>
        <taxon>Streptococcus</taxon>
    </lineage>
</organism>
<comment type="caution">
    <text evidence="1">The sequence shown here is derived from an EMBL/GenBank/DDBJ whole genome shotgun (WGS) entry which is preliminary data.</text>
</comment>
<reference evidence="1 2" key="1">
    <citation type="journal article" date="2014" name="Int. J. Syst. Evol. Microbiol.">
        <title>Phylogenomics and the dynamic genome evolution of the genus Streptococcus.</title>
        <authorList>
            <consortium name="The Broad Institute Genome Sequencing Platform"/>
            <person name="Richards V.P."/>
            <person name="Palmer S.R."/>
            <person name="Pavinski Bitar P.D."/>
            <person name="Qin X."/>
            <person name="Weinstock G.M."/>
            <person name="Highlander S.K."/>
            <person name="Town C.D."/>
            <person name="Burne R.A."/>
            <person name="Stanhope M.J."/>
        </authorList>
    </citation>
    <scope>NUCLEOTIDE SEQUENCE [LARGE SCALE GENOMIC DNA]</scope>
    <source>
        <strain evidence="1 2">LQ 940-04</strain>
    </source>
</reference>
<evidence type="ECO:0000313" key="2">
    <source>
        <dbReference type="Proteomes" id="UP000003217"/>
    </source>
</evidence>